<evidence type="ECO:0000256" key="2">
    <source>
        <dbReference type="ARBA" id="ARBA00022475"/>
    </source>
</evidence>
<evidence type="ECO:0008006" key="9">
    <source>
        <dbReference type="Google" id="ProtNLM"/>
    </source>
</evidence>
<evidence type="ECO:0000313" key="8">
    <source>
        <dbReference type="Proteomes" id="UP001500909"/>
    </source>
</evidence>
<dbReference type="InterPro" id="IPR007208">
    <property type="entry name" value="MrpF/PhaF-like"/>
</dbReference>
<dbReference type="Pfam" id="PF04066">
    <property type="entry name" value="MrpF_PhaF"/>
    <property type="match status" value="1"/>
</dbReference>
<evidence type="ECO:0000256" key="3">
    <source>
        <dbReference type="ARBA" id="ARBA00022692"/>
    </source>
</evidence>
<feature type="transmembrane region" description="Helical" evidence="6">
    <location>
        <begin position="119"/>
        <end position="136"/>
    </location>
</feature>
<gene>
    <name evidence="7" type="ORF">GCM10010361_01410</name>
</gene>
<dbReference type="RefSeq" id="WP_346092218.1">
    <property type="nucleotide sequence ID" value="NZ_BAAABY010000002.1"/>
</dbReference>
<dbReference type="Proteomes" id="UP001500909">
    <property type="component" value="Unassembled WGS sequence"/>
</dbReference>
<keyword evidence="2" id="KW-1003">Cell membrane</keyword>
<evidence type="ECO:0000256" key="6">
    <source>
        <dbReference type="SAM" id="Phobius"/>
    </source>
</evidence>
<evidence type="ECO:0000256" key="1">
    <source>
        <dbReference type="ARBA" id="ARBA00004651"/>
    </source>
</evidence>
<reference evidence="7 8" key="1">
    <citation type="journal article" date="2019" name="Int. J. Syst. Evol. Microbiol.">
        <title>The Global Catalogue of Microorganisms (GCM) 10K type strain sequencing project: providing services to taxonomists for standard genome sequencing and annotation.</title>
        <authorList>
            <consortium name="The Broad Institute Genomics Platform"/>
            <consortium name="The Broad Institute Genome Sequencing Center for Infectious Disease"/>
            <person name="Wu L."/>
            <person name="Ma J."/>
        </authorList>
    </citation>
    <scope>NUCLEOTIDE SEQUENCE [LARGE SCALE GENOMIC DNA]</scope>
    <source>
        <strain evidence="7 8">JCM 4805</strain>
    </source>
</reference>
<name>A0ABN0ZA67_9ACTN</name>
<evidence type="ECO:0000256" key="4">
    <source>
        <dbReference type="ARBA" id="ARBA00022989"/>
    </source>
</evidence>
<sequence>MNGWLAAAAALMALGVAPVLWYVATGPLRRRVAAQNTGTLLVCLVLLLLARGYDRPPYTDIALVVALLGPVGTLVYARLLGPEMGDDPQQGPRATVFAVLATAAVLLPLCLAESPGRSLIKLLVIGALLVGGNIVSSKALAGARAEEADDRG</sequence>
<comment type="subcellular location">
    <subcellularLocation>
        <location evidence="1">Cell membrane</location>
        <topology evidence="1">Multi-pass membrane protein</topology>
    </subcellularLocation>
</comment>
<dbReference type="EMBL" id="BAAABY010000002">
    <property type="protein sequence ID" value="GAA0441195.1"/>
    <property type="molecule type" value="Genomic_DNA"/>
</dbReference>
<keyword evidence="4 6" id="KW-1133">Transmembrane helix</keyword>
<feature type="transmembrane region" description="Helical" evidence="6">
    <location>
        <begin position="61"/>
        <end position="81"/>
    </location>
</feature>
<accession>A0ABN0ZA67</accession>
<comment type="caution">
    <text evidence="7">The sequence shown here is derived from an EMBL/GenBank/DDBJ whole genome shotgun (WGS) entry which is preliminary data.</text>
</comment>
<feature type="transmembrane region" description="Helical" evidence="6">
    <location>
        <begin position="93"/>
        <end position="112"/>
    </location>
</feature>
<evidence type="ECO:0000313" key="7">
    <source>
        <dbReference type="EMBL" id="GAA0441195.1"/>
    </source>
</evidence>
<evidence type="ECO:0000256" key="5">
    <source>
        <dbReference type="ARBA" id="ARBA00023136"/>
    </source>
</evidence>
<protein>
    <recommendedName>
        <fullName evidence="9">Sodium:proton antiporter</fullName>
    </recommendedName>
</protein>
<proteinExistence type="predicted"/>
<keyword evidence="8" id="KW-1185">Reference proteome</keyword>
<keyword evidence="5 6" id="KW-0472">Membrane</keyword>
<organism evidence="7 8">
    <name type="scientific">Streptomyces olivaceiscleroticus</name>
    <dbReference type="NCBI Taxonomy" id="68245"/>
    <lineage>
        <taxon>Bacteria</taxon>
        <taxon>Bacillati</taxon>
        <taxon>Actinomycetota</taxon>
        <taxon>Actinomycetes</taxon>
        <taxon>Kitasatosporales</taxon>
        <taxon>Streptomycetaceae</taxon>
        <taxon>Streptomyces</taxon>
    </lineage>
</organism>
<keyword evidence="3 6" id="KW-0812">Transmembrane</keyword>